<evidence type="ECO:0000313" key="2">
    <source>
        <dbReference type="EMBL" id="PIO44783.1"/>
    </source>
</evidence>
<evidence type="ECO:0000313" key="3">
    <source>
        <dbReference type="Proteomes" id="UP000232163"/>
    </source>
</evidence>
<reference evidence="2 3" key="1">
    <citation type="journal article" date="2017" name="Int J Environ Stud">
        <title>Does the Miocene-Pliocene relict legume Oxytropis triphylla form nitrogen-fixing nodules with a combination of bacterial strains?</title>
        <authorList>
            <person name="Safronova V."/>
            <person name="Belimov A."/>
            <person name="Sazanova A."/>
            <person name="Kuznetsova I."/>
            <person name="Popova J."/>
            <person name="Andronov E."/>
            <person name="Verkhozina A."/>
            <person name="Tikhonovich I."/>
        </authorList>
    </citation>
    <scope>NUCLEOTIDE SEQUENCE [LARGE SCALE GENOMIC DNA]</scope>
    <source>
        <strain evidence="2 3">Tri-38</strain>
    </source>
</reference>
<protein>
    <submittedName>
        <fullName evidence="2">Uncharacterized protein</fullName>
    </submittedName>
</protein>
<feature type="compositionally biased region" description="Basic and acidic residues" evidence="1">
    <location>
        <begin position="43"/>
        <end position="53"/>
    </location>
</feature>
<proteinExistence type="predicted"/>
<accession>A0A2N9VZ65</accession>
<keyword evidence="3" id="KW-1185">Reference proteome</keyword>
<gene>
    <name evidence="2" type="ORF">B5P45_10425</name>
</gene>
<dbReference type="AlphaFoldDB" id="A0A2N9VZ65"/>
<dbReference type="Proteomes" id="UP000232163">
    <property type="component" value="Unassembled WGS sequence"/>
</dbReference>
<dbReference type="EMBL" id="MZMT01000026">
    <property type="protein sequence ID" value="PIO44783.1"/>
    <property type="molecule type" value="Genomic_DNA"/>
</dbReference>
<comment type="caution">
    <text evidence="2">The sequence shown here is derived from an EMBL/GenBank/DDBJ whole genome shotgun (WGS) entry which is preliminary data.</text>
</comment>
<feature type="compositionally biased region" description="Acidic residues" evidence="1">
    <location>
        <begin position="55"/>
        <end position="66"/>
    </location>
</feature>
<feature type="compositionally biased region" description="Basic and acidic residues" evidence="1">
    <location>
        <begin position="1"/>
        <end position="19"/>
    </location>
</feature>
<sequence length="97" mass="10958">MTSEKNKNSPEKTKGREGPAEVSIKPQDWSDVNSQEMPIDDELAIRGERHIASEDAGDLSEDDDDNPYQNSDDALPDDEEEDEITRDPEREGHRFGD</sequence>
<dbReference type="OrthoDB" id="8117162at2"/>
<feature type="region of interest" description="Disordered" evidence="1">
    <location>
        <begin position="1"/>
        <end position="97"/>
    </location>
</feature>
<evidence type="ECO:0000256" key="1">
    <source>
        <dbReference type="SAM" id="MobiDB-lite"/>
    </source>
</evidence>
<feature type="compositionally biased region" description="Basic and acidic residues" evidence="1">
    <location>
        <begin position="85"/>
        <end position="97"/>
    </location>
</feature>
<organism evidence="2 3">
    <name type="scientific">Phyllobacterium zundukense</name>
    <dbReference type="NCBI Taxonomy" id="1867719"/>
    <lineage>
        <taxon>Bacteria</taxon>
        <taxon>Pseudomonadati</taxon>
        <taxon>Pseudomonadota</taxon>
        <taxon>Alphaproteobacteria</taxon>
        <taxon>Hyphomicrobiales</taxon>
        <taxon>Phyllobacteriaceae</taxon>
        <taxon>Phyllobacterium</taxon>
    </lineage>
</organism>
<dbReference type="RefSeq" id="WP_108724305.1">
    <property type="nucleotide sequence ID" value="NZ_CP017940.1"/>
</dbReference>
<feature type="compositionally biased region" description="Acidic residues" evidence="1">
    <location>
        <begin position="74"/>
        <end position="84"/>
    </location>
</feature>
<dbReference type="KEGG" id="pht:BLM14_04395"/>
<name>A0A2N9VZ65_9HYPH</name>